<sequence length="184" mass="20780">MNYEILFFACAGVCFVGILSNIVALQPSDYGNFSKNGPLRLSLYISTVKTRLIRQRAKKSFVIPARLLVFLYLSLPLQAWLFPFDAAITSKIIFFLNAPVVAVLSVYTALTHSLLVSTDEASKEEIDEFISSINGTPGFDYLMYLLKKNPKNCLTKLDIELYLEHAKRFNQNSASTLRKELIIE</sequence>
<evidence type="ECO:0000256" key="1">
    <source>
        <dbReference type="SAM" id="Phobius"/>
    </source>
</evidence>
<organism evidence="2 3">
    <name type="scientific">Alteromonas australica</name>
    <dbReference type="NCBI Taxonomy" id="589873"/>
    <lineage>
        <taxon>Bacteria</taxon>
        <taxon>Pseudomonadati</taxon>
        <taxon>Pseudomonadota</taxon>
        <taxon>Gammaproteobacteria</taxon>
        <taxon>Alteromonadales</taxon>
        <taxon>Alteromonadaceae</taxon>
        <taxon>Alteromonas/Salinimonas group</taxon>
        <taxon>Alteromonas</taxon>
    </lineage>
</organism>
<feature type="transmembrane region" description="Helical" evidence="1">
    <location>
        <begin position="61"/>
        <end position="82"/>
    </location>
</feature>
<feature type="transmembrane region" description="Helical" evidence="1">
    <location>
        <begin position="6"/>
        <end position="25"/>
    </location>
</feature>
<name>A0A350P904_9ALTE</name>
<keyword evidence="1" id="KW-0812">Transmembrane</keyword>
<feature type="transmembrane region" description="Helical" evidence="1">
    <location>
        <begin position="88"/>
        <end position="110"/>
    </location>
</feature>
<keyword evidence="1" id="KW-0472">Membrane</keyword>
<keyword evidence="1" id="KW-1133">Transmembrane helix</keyword>
<reference evidence="2 3" key="1">
    <citation type="journal article" date="2018" name="Nat. Biotechnol.">
        <title>A standardized bacterial taxonomy based on genome phylogeny substantially revises the tree of life.</title>
        <authorList>
            <person name="Parks D.H."/>
            <person name="Chuvochina M."/>
            <person name="Waite D.W."/>
            <person name="Rinke C."/>
            <person name="Skarshewski A."/>
            <person name="Chaumeil P.A."/>
            <person name="Hugenholtz P."/>
        </authorList>
    </citation>
    <scope>NUCLEOTIDE SEQUENCE [LARGE SCALE GENOMIC DNA]</scope>
    <source>
        <strain evidence="2">UBA11978</strain>
    </source>
</reference>
<evidence type="ECO:0000313" key="2">
    <source>
        <dbReference type="EMBL" id="HAW77771.1"/>
    </source>
</evidence>
<dbReference type="EMBL" id="DNAN01000658">
    <property type="protein sequence ID" value="HAW77771.1"/>
    <property type="molecule type" value="Genomic_DNA"/>
</dbReference>
<comment type="caution">
    <text evidence="2">The sequence shown here is derived from an EMBL/GenBank/DDBJ whole genome shotgun (WGS) entry which is preliminary data.</text>
</comment>
<protein>
    <submittedName>
        <fullName evidence="2">Uncharacterized protein</fullName>
    </submittedName>
</protein>
<dbReference type="Proteomes" id="UP000263517">
    <property type="component" value="Unassembled WGS sequence"/>
</dbReference>
<proteinExistence type="predicted"/>
<evidence type="ECO:0000313" key="3">
    <source>
        <dbReference type="Proteomes" id="UP000263517"/>
    </source>
</evidence>
<gene>
    <name evidence="2" type="ORF">DCW74_18810</name>
</gene>
<dbReference type="AlphaFoldDB" id="A0A350P904"/>
<accession>A0A350P904</accession>